<evidence type="ECO:0000256" key="2">
    <source>
        <dbReference type="ARBA" id="ARBA00023239"/>
    </source>
</evidence>
<dbReference type="InterPro" id="IPR036568">
    <property type="entry name" value="GGCT-like_sf"/>
</dbReference>
<dbReference type="Proteomes" id="UP001055153">
    <property type="component" value="Unassembled WGS sequence"/>
</dbReference>
<proteinExistence type="predicted"/>
<dbReference type="Pfam" id="PF04752">
    <property type="entry name" value="ChaC"/>
    <property type="match status" value="1"/>
</dbReference>
<evidence type="ECO:0000313" key="4">
    <source>
        <dbReference type="Proteomes" id="UP001055153"/>
    </source>
</evidence>
<evidence type="ECO:0000256" key="1">
    <source>
        <dbReference type="ARBA" id="ARBA00012344"/>
    </source>
</evidence>
<reference evidence="3" key="2">
    <citation type="submission" date="2021-08" db="EMBL/GenBank/DDBJ databases">
        <authorList>
            <person name="Tani A."/>
            <person name="Ola A."/>
            <person name="Ogura Y."/>
            <person name="Katsura K."/>
            <person name="Hayashi T."/>
        </authorList>
    </citation>
    <scope>NUCLEOTIDE SEQUENCE</scope>
    <source>
        <strain evidence="3">DSM 17168</strain>
    </source>
</reference>
<keyword evidence="4" id="KW-1185">Reference proteome</keyword>
<organism evidence="3 4">
    <name type="scientific">Methylobacterium isbiliense</name>
    <dbReference type="NCBI Taxonomy" id="315478"/>
    <lineage>
        <taxon>Bacteria</taxon>
        <taxon>Pseudomonadati</taxon>
        <taxon>Pseudomonadota</taxon>
        <taxon>Alphaproteobacteria</taxon>
        <taxon>Hyphomicrobiales</taxon>
        <taxon>Methylobacteriaceae</taxon>
        <taxon>Methylobacterium</taxon>
    </lineage>
</organism>
<keyword evidence="2" id="KW-0456">Lyase</keyword>
<dbReference type="InterPro" id="IPR006840">
    <property type="entry name" value="ChaC"/>
</dbReference>
<protein>
    <recommendedName>
        <fullName evidence="1">glutathione-specific gamma-glutamylcyclotransferase</fullName>
        <ecNumber evidence="1">4.3.2.7</ecNumber>
    </recommendedName>
</protein>
<dbReference type="PANTHER" id="PTHR12192">
    <property type="entry name" value="CATION TRANSPORT PROTEIN CHAC-RELATED"/>
    <property type="match status" value="1"/>
</dbReference>
<dbReference type="PANTHER" id="PTHR12192:SF2">
    <property type="entry name" value="GLUTATHIONE-SPECIFIC GAMMA-GLUTAMYLCYCLOTRANSFERASE 2"/>
    <property type="match status" value="1"/>
</dbReference>
<name>A0ABQ4SK07_9HYPH</name>
<dbReference type="EC" id="4.3.2.7" evidence="1"/>
<gene>
    <name evidence="3" type="ORF">GMJLKIPL_4833</name>
</gene>
<sequence>MTGRQRGRVARRRGLGWSDVPLDGAPASSATGSHALSRRPLPVLTEAAIARAHPACAADEEAAMPLLPEAEIDARLDAILAARPRQGQDEPHRGYGLWLFAYGALMWRPDFPFAERRPATVQGWHRRFCLWQWRFRGTRANPGLMLALDRGGRCRGLVYRLEGSDPRAALRPVWQREMRGRGYAGRWLTALTPEGPVTALAFVADRTGGRYAGRLSEVEAAHRIAAACGHIGPNALYLLNTARACEALGLRDRHLRVLQGLVAQRLAAQQPDP</sequence>
<reference evidence="3" key="1">
    <citation type="journal article" date="2021" name="Front. Microbiol.">
        <title>Comprehensive Comparative Genomics and Phenotyping of Methylobacterium Species.</title>
        <authorList>
            <person name="Alessa O."/>
            <person name="Ogura Y."/>
            <person name="Fujitani Y."/>
            <person name="Takami H."/>
            <person name="Hayashi T."/>
            <person name="Sahin N."/>
            <person name="Tani A."/>
        </authorList>
    </citation>
    <scope>NUCLEOTIDE SEQUENCE</scope>
    <source>
        <strain evidence="3">DSM 17168</strain>
    </source>
</reference>
<dbReference type="SUPFAM" id="SSF110857">
    <property type="entry name" value="Gamma-glutamyl cyclotransferase-like"/>
    <property type="match status" value="1"/>
</dbReference>
<dbReference type="RefSeq" id="WP_373324792.1">
    <property type="nucleotide sequence ID" value="NZ_BPQQ01000064.1"/>
</dbReference>
<dbReference type="CDD" id="cd06661">
    <property type="entry name" value="GGCT_like"/>
    <property type="match status" value="1"/>
</dbReference>
<dbReference type="EMBL" id="BPQQ01000064">
    <property type="protein sequence ID" value="GJE02884.1"/>
    <property type="molecule type" value="Genomic_DNA"/>
</dbReference>
<dbReference type="Gene3D" id="3.10.490.10">
    <property type="entry name" value="Gamma-glutamyl cyclotransferase-like"/>
    <property type="match status" value="1"/>
</dbReference>
<dbReference type="InterPro" id="IPR013024">
    <property type="entry name" value="GGCT-like"/>
</dbReference>
<evidence type="ECO:0000313" key="3">
    <source>
        <dbReference type="EMBL" id="GJE02884.1"/>
    </source>
</evidence>
<comment type="caution">
    <text evidence="3">The sequence shown here is derived from an EMBL/GenBank/DDBJ whole genome shotgun (WGS) entry which is preliminary data.</text>
</comment>
<accession>A0ABQ4SK07</accession>